<dbReference type="InterPro" id="IPR038258">
    <property type="entry name" value="Gp4_sf"/>
</dbReference>
<protein>
    <submittedName>
        <fullName evidence="2">Packaged DNA stabilization protein gp4</fullName>
    </submittedName>
</protein>
<name>A0A095TED9_9GAMM</name>
<dbReference type="Proteomes" id="UP000029577">
    <property type="component" value="Unassembled WGS sequence"/>
</dbReference>
<reference evidence="2" key="1">
    <citation type="submission" date="2014-12" db="EMBL/GenBank/DDBJ databases">
        <title>The draft genome of the Tatumella morbirosei type strain, LMG23360T isolated from pineapple rot.</title>
        <authorList>
            <person name="Smits T.H."/>
            <person name="Palmer M."/>
            <person name="Venter S.N."/>
            <person name="Duffy B."/>
            <person name="Steenkamp E.T."/>
            <person name="Chan W.Y."/>
            <person name="Coutinho T.A."/>
            <person name="Coetzee M.P."/>
            <person name="De Maayer P."/>
        </authorList>
    </citation>
    <scope>NUCLEOTIDE SEQUENCE [LARGE SCALE GENOMIC DNA]</scope>
    <source>
        <strain evidence="2">LMG 23360</strain>
    </source>
</reference>
<organism evidence="2 3">
    <name type="scientific">Tatumella morbirosei</name>
    <dbReference type="NCBI Taxonomy" id="642227"/>
    <lineage>
        <taxon>Bacteria</taxon>
        <taxon>Pseudomonadati</taxon>
        <taxon>Pseudomonadota</taxon>
        <taxon>Gammaproteobacteria</taxon>
        <taxon>Enterobacterales</taxon>
        <taxon>Erwiniaceae</taxon>
        <taxon>Tatumella</taxon>
    </lineage>
</organism>
<dbReference type="eggNOG" id="ENOG502ZY7D">
    <property type="taxonomic scope" value="Bacteria"/>
</dbReference>
<dbReference type="AlphaFoldDB" id="A0A095TED9"/>
<feature type="compositionally biased region" description="Polar residues" evidence="1">
    <location>
        <begin position="152"/>
        <end position="163"/>
    </location>
</feature>
<dbReference type="RefSeq" id="WP_038018913.1">
    <property type="nucleotide sequence ID" value="NZ_JPKR02000004.1"/>
</dbReference>
<sequence length="172" mass="18732">MLTQTKGDIVRAALRKLGIASDATLTDVEPQSMEDAVNDLEMMMAEWYQDGRGIITGYVFSNDDNPPEEGDDHGMRSISVSAVVHNLALRIAPDYVVTPADKVVTTARYGKERLMKSTAISRAASIGYSYPQRMPVGSGNRLATYNNWNFYPGNQNANSATSTDEGDSEESG</sequence>
<gene>
    <name evidence="2" type="ORF">HA49_08580</name>
</gene>
<feature type="region of interest" description="Disordered" evidence="1">
    <location>
        <begin position="152"/>
        <end position="172"/>
    </location>
</feature>
<dbReference type="STRING" id="642227.HA49_08580"/>
<proteinExistence type="predicted"/>
<dbReference type="InterPro" id="IPR020362">
    <property type="entry name" value="Tail_accessory_Gp4"/>
</dbReference>
<keyword evidence="3" id="KW-1185">Reference proteome</keyword>
<dbReference type="OrthoDB" id="6629440at2"/>
<comment type="caution">
    <text evidence="2">The sequence shown here is derived from an EMBL/GenBank/DDBJ whole genome shotgun (WGS) entry which is preliminary data.</text>
</comment>
<evidence type="ECO:0000313" key="2">
    <source>
        <dbReference type="EMBL" id="KGD75276.1"/>
    </source>
</evidence>
<evidence type="ECO:0000256" key="1">
    <source>
        <dbReference type="SAM" id="MobiDB-lite"/>
    </source>
</evidence>
<accession>A0A095TED9</accession>
<evidence type="ECO:0000313" key="3">
    <source>
        <dbReference type="Proteomes" id="UP000029577"/>
    </source>
</evidence>
<dbReference type="Pfam" id="PF11650">
    <property type="entry name" value="P22_Tail-4"/>
    <property type="match status" value="1"/>
</dbReference>
<dbReference type="Gene3D" id="1.10.3230.20">
    <property type="entry name" value="P22 tail accessory factor (Gp4)"/>
    <property type="match status" value="1"/>
</dbReference>
<dbReference type="EMBL" id="JPKR02000004">
    <property type="protein sequence ID" value="KGD75276.1"/>
    <property type="molecule type" value="Genomic_DNA"/>
</dbReference>